<dbReference type="AlphaFoldDB" id="A0A1R2B2B4"/>
<keyword evidence="2" id="KW-1185">Reference proteome</keyword>
<protein>
    <submittedName>
        <fullName evidence="1">Uncharacterized protein</fullName>
    </submittedName>
</protein>
<proteinExistence type="predicted"/>
<name>A0A1R2B2B4_9CILI</name>
<evidence type="ECO:0000313" key="1">
    <source>
        <dbReference type="EMBL" id="OMJ70825.1"/>
    </source>
</evidence>
<gene>
    <name evidence="1" type="ORF">SteCoe_31125</name>
</gene>
<sequence length="155" mass="17798">MSGKLKLHTKVTLGELIEKQSPIKESQLIRVLIKKKKSEKTVKKYPVFNLIKLNPEISFKQTVVMKDESIDTIRNKSKCIFGNISNSNSSSPSKDHRALSARSRIFSSNKIVYKDPQENFRNSSKFGIRNAEILNFLRNKNKYFPKGVVIKRKVA</sequence>
<evidence type="ECO:0000313" key="2">
    <source>
        <dbReference type="Proteomes" id="UP000187209"/>
    </source>
</evidence>
<organism evidence="1 2">
    <name type="scientific">Stentor coeruleus</name>
    <dbReference type="NCBI Taxonomy" id="5963"/>
    <lineage>
        <taxon>Eukaryota</taxon>
        <taxon>Sar</taxon>
        <taxon>Alveolata</taxon>
        <taxon>Ciliophora</taxon>
        <taxon>Postciliodesmatophora</taxon>
        <taxon>Heterotrichea</taxon>
        <taxon>Heterotrichida</taxon>
        <taxon>Stentoridae</taxon>
        <taxon>Stentor</taxon>
    </lineage>
</organism>
<comment type="caution">
    <text evidence="1">The sequence shown here is derived from an EMBL/GenBank/DDBJ whole genome shotgun (WGS) entry which is preliminary data.</text>
</comment>
<accession>A0A1R2B2B4</accession>
<reference evidence="1 2" key="1">
    <citation type="submission" date="2016-11" db="EMBL/GenBank/DDBJ databases">
        <title>The macronuclear genome of Stentor coeruleus: a giant cell with tiny introns.</title>
        <authorList>
            <person name="Slabodnick M."/>
            <person name="Ruby J.G."/>
            <person name="Reiff S.B."/>
            <person name="Swart E.C."/>
            <person name="Gosai S."/>
            <person name="Prabakaran S."/>
            <person name="Witkowska E."/>
            <person name="Larue G.E."/>
            <person name="Fisher S."/>
            <person name="Freeman R.M."/>
            <person name="Gunawardena J."/>
            <person name="Chu W."/>
            <person name="Stover N.A."/>
            <person name="Gregory B.D."/>
            <person name="Nowacki M."/>
            <person name="Derisi J."/>
            <person name="Roy S.W."/>
            <person name="Marshall W.F."/>
            <person name="Sood P."/>
        </authorList>
    </citation>
    <scope>NUCLEOTIDE SEQUENCE [LARGE SCALE GENOMIC DNA]</scope>
    <source>
        <strain evidence="1">WM001</strain>
    </source>
</reference>
<dbReference type="EMBL" id="MPUH01001051">
    <property type="protein sequence ID" value="OMJ70825.1"/>
    <property type="molecule type" value="Genomic_DNA"/>
</dbReference>
<dbReference type="Proteomes" id="UP000187209">
    <property type="component" value="Unassembled WGS sequence"/>
</dbReference>